<comment type="caution">
    <text evidence="2">The sequence shown here is derived from an EMBL/GenBank/DDBJ whole genome shotgun (WGS) entry which is preliminary data.</text>
</comment>
<dbReference type="Gene3D" id="3.30.420.10">
    <property type="entry name" value="Ribonuclease H-like superfamily/Ribonuclease H"/>
    <property type="match status" value="1"/>
</dbReference>
<dbReference type="Pfam" id="PF13976">
    <property type="entry name" value="gag_pre-integrs"/>
    <property type="match status" value="1"/>
</dbReference>
<feature type="domain" description="Integrase catalytic" evidence="1">
    <location>
        <begin position="57"/>
        <end position="197"/>
    </location>
</feature>
<evidence type="ECO:0000259" key="1">
    <source>
        <dbReference type="PROSITE" id="PS50994"/>
    </source>
</evidence>
<dbReference type="SUPFAM" id="SSF53098">
    <property type="entry name" value="Ribonuclease H-like"/>
    <property type="match status" value="1"/>
</dbReference>
<dbReference type="PANTHER" id="PTHR42648:SF32">
    <property type="entry name" value="RIBONUCLEASE H-LIKE DOMAIN, GAG-PRE-INTEGRASE DOMAIN PROTEIN-RELATED"/>
    <property type="match status" value="1"/>
</dbReference>
<dbReference type="InterPro" id="IPR025724">
    <property type="entry name" value="GAG-pre-integrase_dom"/>
</dbReference>
<dbReference type="AlphaFoldDB" id="A0AAV3RUK4"/>
<proteinExistence type="predicted"/>
<reference evidence="2 3" key="1">
    <citation type="submission" date="2024-01" db="EMBL/GenBank/DDBJ databases">
        <title>The complete chloroplast genome sequence of Lithospermum erythrorhizon: insights into the phylogenetic relationship among Boraginaceae species and the maternal lineages of purple gromwells.</title>
        <authorList>
            <person name="Okada T."/>
            <person name="Watanabe K."/>
        </authorList>
    </citation>
    <scope>NUCLEOTIDE SEQUENCE [LARGE SCALE GENOMIC DNA]</scope>
</reference>
<name>A0AAV3RUK4_LITER</name>
<evidence type="ECO:0000313" key="3">
    <source>
        <dbReference type="Proteomes" id="UP001454036"/>
    </source>
</evidence>
<gene>
    <name evidence="2" type="ORF">LIER_32051</name>
</gene>
<evidence type="ECO:0000313" key="2">
    <source>
        <dbReference type="EMBL" id="GAA0184763.1"/>
    </source>
</evidence>
<dbReference type="PANTHER" id="PTHR42648">
    <property type="entry name" value="TRANSPOSASE, PUTATIVE-RELATED"/>
    <property type="match status" value="1"/>
</dbReference>
<dbReference type="PROSITE" id="PS50994">
    <property type="entry name" value="INTEGRASE"/>
    <property type="match status" value="1"/>
</dbReference>
<dbReference type="Pfam" id="PF00665">
    <property type="entry name" value="rve"/>
    <property type="match status" value="1"/>
</dbReference>
<dbReference type="EMBL" id="BAABME010012145">
    <property type="protein sequence ID" value="GAA0184763.1"/>
    <property type="molecule type" value="Genomic_DNA"/>
</dbReference>
<accession>A0AAV3RUK4</accession>
<dbReference type="GO" id="GO:0003676">
    <property type="term" value="F:nucleic acid binding"/>
    <property type="evidence" value="ECO:0007669"/>
    <property type="project" value="InterPro"/>
</dbReference>
<sequence length="197" mass="22882">MNVVHDDVSLWHRRLGHASIEMLSKLHKHSHVKGLPNLSYKKVKLCDACQLGKMHKYSFKPINLVSSNHVLGLLYMDLFGEMDVESLGGSRYVFFIVDDYSRFTWVIGLANKSDAFKEFAKLCRKLMNEKGFKIKAIRTDHGGEFENEEFEEFCGEYGIQHNFLAPRTPQQNGFVERKNRTIQEMSRTMLNEHNLPK</sequence>
<dbReference type="InterPro" id="IPR036397">
    <property type="entry name" value="RNaseH_sf"/>
</dbReference>
<organism evidence="2 3">
    <name type="scientific">Lithospermum erythrorhizon</name>
    <name type="common">Purple gromwell</name>
    <name type="synonym">Lithospermum officinale var. erythrorhizon</name>
    <dbReference type="NCBI Taxonomy" id="34254"/>
    <lineage>
        <taxon>Eukaryota</taxon>
        <taxon>Viridiplantae</taxon>
        <taxon>Streptophyta</taxon>
        <taxon>Embryophyta</taxon>
        <taxon>Tracheophyta</taxon>
        <taxon>Spermatophyta</taxon>
        <taxon>Magnoliopsida</taxon>
        <taxon>eudicotyledons</taxon>
        <taxon>Gunneridae</taxon>
        <taxon>Pentapetalae</taxon>
        <taxon>asterids</taxon>
        <taxon>lamiids</taxon>
        <taxon>Boraginales</taxon>
        <taxon>Boraginaceae</taxon>
        <taxon>Boraginoideae</taxon>
        <taxon>Lithospermeae</taxon>
        <taxon>Lithospermum</taxon>
    </lineage>
</organism>
<dbReference type="GO" id="GO:0015074">
    <property type="term" value="P:DNA integration"/>
    <property type="evidence" value="ECO:0007669"/>
    <property type="project" value="InterPro"/>
</dbReference>
<keyword evidence="3" id="KW-1185">Reference proteome</keyword>
<dbReference type="InterPro" id="IPR039537">
    <property type="entry name" value="Retrotran_Ty1/copia-like"/>
</dbReference>
<dbReference type="InterPro" id="IPR001584">
    <property type="entry name" value="Integrase_cat-core"/>
</dbReference>
<protein>
    <recommendedName>
        <fullName evidence="1">Integrase catalytic domain-containing protein</fullName>
    </recommendedName>
</protein>
<dbReference type="InterPro" id="IPR012337">
    <property type="entry name" value="RNaseH-like_sf"/>
</dbReference>
<dbReference type="Proteomes" id="UP001454036">
    <property type="component" value="Unassembled WGS sequence"/>
</dbReference>